<reference evidence="1" key="1">
    <citation type="submission" date="2020-11" db="EMBL/GenBank/DDBJ databases">
        <authorList>
            <person name="Tran Van P."/>
        </authorList>
    </citation>
    <scope>NUCLEOTIDE SEQUENCE</scope>
</reference>
<proteinExistence type="predicted"/>
<name>A0A7R8XFW6_9CRUS</name>
<protein>
    <submittedName>
        <fullName evidence="1">Uncharacterized protein</fullName>
    </submittedName>
</protein>
<dbReference type="Proteomes" id="UP000677054">
    <property type="component" value="Unassembled WGS sequence"/>
</dbReference>
<dbReference type="EMBL" id="LR901678">
    <property type="protein sequence ID" value="CAD7249152.1"/>
    <property type="molecule type" value="Genomic_DNA"/>
</dbReference>
<keyword evidence="2" id="KW-1185">Reference proteome</keyword>
<accession>A0A7R8XFW6</accession>
<evidence type="ECO:0000313" key="2">
    <source>
        <dbReference type="Proteomes" id="UP000677054"/>
    </source>
</evidence>
<dbReference type="EMBL" id="CAJPEV010002161">
    <property type="protein sequence ID" value="CAG0895909.1"/>
    <property type="molecule type" value="Genomic_DNA"/>
</dbReference>
<organism evidence="1">
    <name type="scientific">Darwinula stevensoni</name>
    <dbReference type="NCBI Taxonomy" id="69355"/>
    <lineage>
        <taxon>Eukaryota</taxon>
        <taxon>Metazoa</taxon>
        <taxon>Ecdysozoa</taxon>
        <taxon>Arthropoda</taxon>
        <taxon>Crustacea</taxon>
        <taxon>Oligostraca</taxon>
        <taxon>Ostracoda</taxon>
        <taxon>Podocopa</taxon>
        <taxon>Podocopida</taxon>
        <taxon>Darwinulocopina</taxon>
        <taxon>Darwinuloidea</taxon>
        <taxon>Darwinulidae</taxon>
        <taxon>Darwinula</taxon>
    </lineage>
</organism>
<dbReference type="AlphaFoldDB" id="A0A7R8XFW6"/>
<evidence type="ECO:0000313" key="1">
    <source>
        <dbReference type="EMBL" id="CAD7249152.1"/>
    </source>
</evidence>
<sequence>MRGPLETFDDVVAALRAGHLVTGNFDTTQCEDSAVPEPILASLHFDEWQYVDTLETGLAITGMHNFMTPDGAFVVVFSYLTPSGIAGFNAYQVATETGLIQASYTAFCTFGTGATFVEKDNHQPDTPVTSYDDLMTALTEGRQLVLTAVITDCEHSLPPEVPLVESGSTYYQYYVLSDAGGDEVLVLEWPGLSLSVNEGETVYLVIRTTISQDGSTHITSHAYNSLTWEDEYPNPEGFQCVLGENVNAYYASGDAIDTLGSYDEVEAAFMEGKDLQASVDVSSCSGTFPDGLMAFIVVIIGIVPGRRLRVRFCEDPSDFCARPITEKAAGAIILAWADDVAGETPGIHFSQSIANRAGDVVIQEFLLGEDGVLQVLVTAFNPVDPGDVPDISAFTCDIGDGVTFTAPAFNRVELTTYASVMDAQLSGSKLTAEIDFSQCEDPTGELDLTGLTAGAYFRYVTILGVGTPEERMFGSGFGVHSDPNSGVAYETFAATVDTSNNALAYPGYWRADESGAWGNDFGDAVLECALGAGIMIFGEA</sequence>
<gene>
    <name evidence="1" type="ORF">DSTB1V02_LOCUS8953</name>
</gene>